<dbReference type="Proteomes" id="UP000524535">
    <property type="component" value="Unassembled WGS sequence"/>
</dbReference>
<evidence type="ECO:0000313" key="8">
    <source>
        <dbReference type="Proteomes" id="UP000520770"/>
    </source>
</evidence>
<evidence type="ECO:0000256" key="3">
    <source>
        <dbReference type="PROSITE-ProRule" id="PRU00169"/>
    </source>
</evidence>
<keyword evidence="9" id="KW-1185">Reference proteome</keyword>
<dbReference type="InterPro" id="IPR035965">
    <property type="entry name" value="PAS-like_dom_sf"/>
</dbReference>
<organism evidence="7 10">
    <name type="scientific">Aliirhizobium cellulosilyticum</name>
    <dbReference type="NCBI Taxonomy" id="393664"/>
    <lineage>
        <taxon>Bacteria</taxon>
        <taxon>Pseudomonadati</taxon>
        <taxon>Pseudomonadota</taxon>
        <taxon>Alphaproteobacteria</taxon>
        <taxon>Hyphomicrobiales</taxon>
        <taxon>Rhizobiaceae</taxon>
        <taxon>Aliirhizobium</taxon>
    </lineage>
</organism>
<sequence>MNDLDAADPNIQTAILEALAEGLSAAVLLYDRNDLVVFASQQIASITRVQPRLLVPGTRIRDLLAAMYDAGIRLVADTHNYRRALNREDWVAEQIAGLWKERSESLERPGPDRWLSVVKRRLPSGYGVCVIKDVSEQKKREEQWRLDTERVQVTEEVLDNLPFPISVKDRNATFVAVNKANCDFLDLPADAILGHKGSDINSRAFEDRLAPINQHVYETGDPIQLPEHITRPDGSTALTIVHKYRIGKPGRYYLVTVKQDVSSVVAGVRTDLSQQSSEWVSGFVPIDMTRSAVSSSAVDPLSAVAGAKILVVSRFADTVAEAIDVLSRQAADVSAAADAEELTLFLQLAAEADVRIDIVVIDARMPAELKQIAEAYGVTALRVEEGTFGPGLPVRIATELRKPVDEIILPPIDEPSFAPVSKDDSIDVLVAEDNEVNQIVFSQIIEGLGYSYVLATDGEEAVRLWREHSPRLVLMDVTLPKLTGFEASAAIRALEDGVQAVPIIAVLPQAFDRDREACIEAGMNDVILKPISPEALDAVFQRYLLSDEDEIAAEAWPVS</sequence>
<dbReference type="InterPro" id="IPR013656">
    <property type="entry name" value="PAS_4"/>
</dbReference>
<protein>
    <submittedName>
        <fullName evidence="7">CheY-like chemotaxis protein/PAS domain-containing protein</fullName>
    </submittedName>
</protein>
<dbReference type="InterPro" id="IPR001789">
    <property type="entry name" value="Sig_transdc_resp-reg_receiver"/>
</dbReference>
<dbReference type="PANTHER" id="PTHR45339">
    <property type="entry name" value="HYBRID SIGNAL TRANSDUCTION HISTIDINE KINASE J"/>
    <property type="match status" value="1"/>
</dbReference>
<dbReference type="Pfam" id="PF00072">
    <property type="entry name" value="Response_reg"/>
    <property type="match status" value="1"/>
</dbReference>
<feature type="domain" description="Response regulatory" evidence="4">
    <location>
        <begin position="427"/>
        <end position="544"/>
    </location>
</feature>
<evidence type="ECO:0000313" key="5">
    <source>
        <dbReference type="EMBL" id="MBB4348521.1"/>
    </source>
</evidence>
<dbReference type="PANTHER" id="PTHR45339:SF1">
    <property type="entry name" value="HYBRID SIGNAL TRANSDUCTION HISTIDINE KINASE J"/>
    <property type="match status" value="1"/>
</dbReference>
<dbReference type="PROSITE" id="PS50110">
    <property type="entry name" value="RESPONSE_REGULATORY"/>
    <property type="match status" value="1"/>
</dbReference>
<dbReference type="SMART" id="SM00448">
    <property type="entry name" value="REC"/>
    <property type="match status" value="1"/>
</dbReference>
<evidence type="ECO:0000256" key="1">
    <source>
        <dbReference type="ARBA" id="ARBA00022553"/>
    </source>
</evidence>
<dbReference type="Proteomes" id="UP000576087">
    <property type="component" value="Unassembled WGS sequence"/>
</dbReference>
<evidence type="ECO:0000313" key="6">
    <source>
        <dbReference type="EMBL" id="MBB4411757.1"/>
    </source>
</evidence>
<dbReference type="EMBL" id="JACIGY010000002">
    <property type="protein sequence ID" value="MBB4411757.1"/>
    <property type="molecule type" value="Genomic_DNA"/>
</dbReference>
<dbReference type="CDD" id="cd17546">
    <property type="entry name" value="REC_hyHK_CKI1_RcsC-like"/>
    <property type="match status" value="1"/>
</dbReference>
<accession>A0A7W6UY31</accession>
<keyword evidence="1 3" id="KW-0597">Phosphoprotein</keyword>
<proteinExistence type="predicted"/>
<dbReference type="Gene3D" id="3.40.50.2300">
    <property type="match status" value="1"/>
</dbReference>
<dbReference type="SUPFAM" id="SSF55785">
    <property type="entry name" value="PYP-like sensor domain (PAS domain)"/>
    <property type="match status" value="1"/>
</dbReference>
<dbReference type="EMBL" id="JACIHM010000002">
    <property type="protein sequence ID" value="MBB4446448.1"/>
    <property type="molecule type" value="Genomic_DNA"/>
</dbReference>
<evidence type="ECO:0000313" key="7">
    <source>
        <dbReference type="EMBL" id="MBB4446448.1"/>
    </source>
</evidence>
<comment type="caution">
    <text evidence="7">The sequence shown here is derived from an EMBL/GenBank/DDBJ whole genome shotgun (WGS) entry which is preliminary data.</text>
</comment>
<dbReference type="Proteomes" id="UP000520770">
    <property type="component" value="Unassembled WGS sequence"/>
</dbReference>
<dbReference type="SUPFAM" id="SSF52172">
    <property type="entry name" value="CheY-like"/>
    <property type="match status" value="1"/>
</dbReference>
<dbReference type="GO" id="GO:0000160">
    <property type="term" value="P:phosphorelay signal transduction system"/>
    <property type="evidence" value="ECO:0007669"/>
    <property type="project" value="UniProtKB-KW"/>
</dbReference>
<name>A0A7W6UY31_9HYPH</name>
<dbReference type="Gene3D" id="3.30.450.20">
    <property type="entry name" value="PAS domain"/>
    <property type="match status" value="2"/>
</dbReference>
<dbReference type="AlphaFoldDB" id="A0A7W6UY31"/>
<evidence type="ECO:0000313" key="9">
    <source>
        <dbReference type="Proteomes" id="UP000524535"/>
    </source>
</evidence>
<dbReference type="RefSeq" id="WP_148142900.1">
    <property type="nucleotide sequence ID" value="NZ_JACIGW010000002.1"/>
</dbReference>
<evidence type="ECO:0000313" key="10">
    <source>
        <dbReference type="Proteomes" id="UP000576087"/>
    </source>
</evidence>
<dbReference type="InterPro" id="IPR011006">
    <property type="entry name" value="CheY-like_superfamily"/>
</dbReference>
<dbReference type="Pfam" id="PF08448">
    <property type="entry name" value="PAS_4"/>
    <property type="match status" value="1"/>
</dbReference>
<reference evidence="8 9" key="1">
    <citation type="submission" date="2020-08" db="EMBL/GenBank/DDBJ databases">
        <title>Genomic Encyclopedia of Type Strains, Phase IV (KMG-V): Genome sequencing to study the core and pangenomes of soil and plant-associated prokaryotes.</title>
        <authorList>
            <person name="Whitman W."/>
        </authorList>
    </citation>
    <scope>NUCLEOTIDE SEQUENCE [LARGE SCALE GENOMIC DNA]</scope>
    <source>
        <strain evidence="6 9">SEMIA 444</strain>
        <strain evidence="5 8">SEMIA 448</strain>
        <strain evidence="7 10">SEMIA 452</strain>
    </source>
</reference>
<feature type="modified residue" description="4-aspartylphosphate" evidence="3">
    <location>
        <position position="476"/>
    </location>
</feature>
<keyword evidence="2" id="KW-0902">Two-component regulatory system</keyword>
<dbReference type="EMBL" id="JACIGW010000002">
    <property type="protein sequence ID" value="MBB4348521.1"/>
    <property type="molecule type" value="Genomic_DNA"/>
</dbReference>
<evidence type="ECO:0000256" key="2">
    <source>
        <dbReference type="ARBA" id="ARBA00023012"/>
    </source>
</evidence>
<evidence type="ECO:0000259" key="4">
    <source>
        <dbReference type="PROSITE" id="PS50110"/>
    </source>
</evidence>
<gene>
    <name evidence="6" type="ORF">GGE31_002262</name>
    <name evidence="5" type="ORF">GGE33_002263</name>
    <name evidence="7" type="ORF">GGE35_002264</name>
</gene>